<organism evidence="2 3">
    <name type="scientific">Eumeta variegata</name>
    <name type="common">Bagworm moth</name>
    <name type="synonym">Eumeta japonica</name>
    <dbReference type="NCBI Taxonomy" id="151549"/>
    <lineage>
        <taxon>Eukaryota</taxon>
        <taxon>Metazoa</taxon>
        <taxon>Ecdysozoa</taxon>
        <taxon>Arthropoda</taxon>
        <taxon>Hexapoda</taxon>
        <taxon>Insecta</taxon>
        <taxon>Pterygota</taxon>
        <taxon>Neoptera</taxon>
        <taxon>Endopterygota</taxon>
        <taxon>Lepidoptera</taxon>
        <taxon>Glossata</taxon>
        <taxon>Ditrysia</taxon>
        <taxon>Tineoidea</taxon>
        <taxon>Psychidae</taxon>
        <taxon>Oiketicinae</taxon>
        <taxon>Eumeta</taxon>
    </lineage>
</organism>
<comment type="caution">
    <text evidence="2">The sequence shown here is derived from an EMBL/GenBank/DDBJ whole genome shotgun (WGS) entry which is preliminary data.</text>
</comment>
<dbReference type="AlphaFoldDB" id="A0A4C1WNZ5"/>
<evidence type="ECO:0000256" key="1">
    <source>
        <dbReference type="SAM" id="MobiDB-lite"/>
    </source>
</evidence>
<keyword evidence="3" id="KW-1185">Reference proteome</keyword>
<proteinExistence type="predicted"/>
<evidence type="ECO:0000313" key="3">
    <source>
        <dbReference type="Proteomes" id="UP000299102"/>
    </source>
</evidence>
<accession>A0A4C1WNZ5</accession>
<name>A0A4C1WNZ5_EUMVA</name>
<feature type="compositionally biased region" description="Basic and acidic residues" evidence="1">
    <location>
        <begin position="106"/>
        <end position="117"/>
    </location>
</feature>
<gene>
    <name evidence="2" type="ORF">EVAR_83103_1</name>
</gene>
<dbReference type="EMBL" id="BGZK01000598">
    <property type="protein sequence ID" value="GBP52242.1"/>
    <property type="molecule type" value="Genomic_DNA"/>
</dbReference>
<reference evidence="2 3" key="1">
    <citation type="journal article" date="2019" name="Commun. Biol.">
        <title>The bagworm genome reveals a unique fibroin gene that provides high tensile strength.</title>
        <authorList>
            <person name="Kono N."/>
            <person name="Nakamura H."/>
            <person name="Ohtoshi R."/>
            <person name="Tomita M."/>
            <person name="Numata K."/>
            <person name="Arakawa K."/>
        </authorList>
    </citation>
    <scope>NUCLEOTIDE SEQUENCE [LARGE SCALE GENOMIC DNA]</scope>
</reference>
<evidence type="ECO:0000313" key="2">
    <source>
        <dbReference type="EMBL" id="GBP52242.1"/>
    </source>
</evidence>
<feature type="region of interest" description="Disordered" evidence="1">
    <location>
        <begin position="98"/>
        <end position="117"/>
    </location>
</feature>
<protein>
    <submittedName>
        <fullName evidence="2">Uncharacterized protein</fullName>
    </submittedName>
</protein>
<dbReference type="Proteomes" id="UP000299102">
    <property type="component" value="Unassembled WGS sequence"/>
</dbReference>
<sequence length="217" mass="23755">MTGWPVVQRAAAQYLRDSCSKVSTSAPWLSVDFASAWPPRVRALPRRPVTVIAVYGRSRRYAAVTSENVLNAAVSRVNSRDSSPCLSACSSSKRSSIAISSDDGSVSDKSDNTIKGSDKEAADSFKLIKRKTRKVARRPCAASDSDFNDSSMEVENFKEPVIHSESPASPALSLTKTTIAAPKQTTIRCQKISQLPVRSHRPTFLHRFVLETNLNEI</sequence>